<dbReference type="Pfam" id="PF00328">
    <property type="entry name" value="His_Phos_2"/>
    <property type="match status" value="1"/>
</dbReference>
<dbReference type="AlphaFoldDB" id="A0A146KT75"/>
<dbReference type="PANTHER" id="PTHR11567:SF171">
    <property type="entry name" value="ACID PHOSPHATASE FAMILY"/>
    <property type="match status" value="1"/>
</dbReference>
<comment type="catalytic activity">
    <reaction evidence="1">
        <text>a phosphate monoester + H2O = an alcohol + phosphate</text>
        <dbReference type="Rhea" id="RHEA:15017"/>
        <dbReference type="ChEBI" id="CHEBI:15377"/>
        <dbReference type="ChEBI" id="CHEBI:30879"/>
        <dbReference type="ChEBI" id="CHEBI:43474"/>
        <dbReference type="ChEBI" id="CHEBI:67140"/>
        <dbReference type="EC" id="3.1.3.2"/>
    </reaction>
</comment>
<dbReference type="PROSITE" id="PS00616">
    <property type="entry name" value="HIS_ACID_PHOSPHAT_1"/>
    <property type="match status" value="1"/>
</dbReference>
<dbReference type="InterPro" id="IPR033379">
    <property type="entry name" value="Acid_Pase_AS"/>
</dbReference>
<organism evidence="3">
    <name type="scientific">Lygus hesperus</name>
    <name type="common">Western plant bug</name>
    <dbReference type="NCBI Taxonomy" id="30085"/>
    <lineage>
        <taxon>Eukaryota</taxon>
        <taxon>Metazoa</taxon>
        <taxon>Ecdysozoa</taxon>
        <taxon>Arthropoda</taxon>
        <taxon>Hexapoda</taxon>
        <taxon>Insecta</taxon>
        <taxon>Pterygota</taxon>
        <taxon>Neoptera</taxon>
        <taxon>Paraneoptera</taxon>
        <taxon>Hemiptera</taxon>
        <taxon>Heteroptera</taxon>
        <taxon>Panheteroptera</taxon>
        <taxon>Cimicomorpha</taxon>
        <taxon>Miridae</taxon>
        <taxon>Mirini</taxon>
        <taxon>Lygus</taxon>
    </lineage>
</organism>
<dbReference type="CDD" id="cd07061">
    <property type="entry name" value="HP_HAP_like"/>
    <property type="match status" value="1"/>
</dbReference>
<dbReference type="InterPro" id="IPR029033">
    <property type="entry name" value="His_PPase_superfam"/>
</dbReference>
<evidence type="ECO:0000256" key="1">
    <source>
        <dbReference type="ARBA" id="ARBA00000032"/>
    </source>
</evidence>
<dbReference type="PANTHER" id="PTHR11567">
    <property type="entry name" value="ACID PHOSPHATASE-RELATED"/>
    <property type="match status" value="1"/>
</dbReference>
<dbReference type="InterPro" id="IPR050645">
    <property type="entry name" value="Histidine_acid_phosphatase"/>
</dbReference>
<sequence length="393" mass="44819">MGNYAKSAALVIIGGIAMYFQLNTGGKKSSKTQREDPVAEPSLVKLAFMFRHGERSPLNSRINDPYPIDDLKYWPEGVGALTKVGKKNAYLLGKRLRKRYDAILTPHYSKKDFVALSTKVDRTLMSAYLVLAGLYPPANHQKWSEELDWMPIPVFHNTVFNKTNCFSCPRFRYEVIKLAKSVNADLFAPLAKFLEEKANLKLKRPQRSPIMWELFTLCDSLGLQKRQGYKVEEWADEYLDLSSSLMHEMFLIFTTKTDVQRQLSSSLVADYLLQFMDDSSKVSMFSAHDLTLYMLAAALGYDLQHPPHPTACIMVEFHDVNEEKLVKAFYIKETNGEMLPIEMSCGKTCSLASFKEMLLRTKPADYDDLCNTLPDNSYADPFLESIISRFSPE</sequence>
<accession>A0A146KT75</accession>
<dbReference type="InterPro" id="IPR000560">
    <property type="entry name" value="His_Pase_clade-2"/>
</dbReference>
<dbReference type="EMBL" id="GDHC01019091">
    <property type="protein sequence ID" value="JAP99537.1"/>
    <property type="molecule type" value="Transcribed_RNA"/>
</dbReference>
<evidence type="ECO:0000313" key="3">
    <source>
        <dbReference type="EMBL" id="JAP99537.1"/>
    </source>
</evidence>
<evidence type="ECO:0000256" key="2">
    <source>
        <dbReference type="ARBA" id="ARBA00005375"/>
    </source>
</evidence>
<protein>
    <submittedName>
        <fullName evidence="3">Testicular acid phosphatase</fullName>
    </submittedName>
</protein>
<dbReference type="GO" id="GO:0003993">
    <property type="term" value="F:acid phosphatase activity"/>
    <property type="evidence" value="ECO:0007669"/>
    <property type="project" value="UniProtKB-EC"/>
</dbReference>
<reference evidence="3" key="1">
    <citation type="journal article" date="2016" name="Gigascience">
        <title>De novo construction of an expanded transcriptome assembly for the western tarnished plant bug, Lygus hesperus.</title>
        <authorList>
            <person name="Tassone E.E."/>
            <person name="Geib S.M."/>
            <person name="Hall B."/>
            <person name="Fabrick J.A."/>
            <person name="Brent C.S."/>
            <person name="Hull J.J."/>
        </authorList>
    </citation>
    <scope>NUCLEOTIDE SEQUENCE</scope>
</reference>
<proteinExistence type="inferred from homology"/>
<name>A0A146KT75_LYGHE</name>
<dbReference type="Gene3D" id="3.40.50.1240">
    <property type="entry name" value="Phosphoglycerate mutase-like"/>
    <property type="match status" value="1"/>
</dbReference>
<gene>
    <name evidence="3" type="primary">acpt_3</name>
    <name evidence="3" type="ORF">g.61532</name>
</gene>
<dbReference type="SUPFAM" id="SSF53254">
    <property type="entry name" value="Phosphoglycerate mutase-like"/>
    <property type="match status" value="1"/>
</dbReference>
<comment type="similarity">
    <text evidence="2">Belongs to the histidine acid phosphatase family.</text>
</comment>